<accession>A0ABD4TLW7</accession>
<dbReference type="InterPro" id="IPR013373">
    <property type="entry name" value="Flagellin/pilin_N_arc"/>
</dbReference>
<feature type="transmembrane region" description="Helical" evidence="5">
    <location>
        <begin position="16"/>
        <end position="36"/>
    </location>
</feature>
<dbReference type="GO" id="GO:0097589">
    <property type="term" value="C:archaeal-type flagellum"/>
    <property type="evidence" value="ECO:0007669"/>
    <property type="project" value="UniProtKB-SubCell"/>
</dbReference>
<comment type="caution">
    <text evidence="6">The sequence shown here is derived from an EMBL/GenBank/DDBJ whole genome shotgun (WGS) entry which is preliminary data.</text>
</comment>
<dbReference type="Proteomes" id="UP001524383">
    <property type="component" value="Unassembled WGS sequence"/>
</dbReference>
<evidence type="ECO:0000256" key="1">
    <source>
        <dbReference type="ARBA" id="ARBA00004618"/>
    </source>
</evidence>
<gene>
    <name evidence="6" type="ORF">FTO68_09435</name>
</gene>
<reference evidence="6 7" key="1">
    <citation type="submission" date="2019-08" db="EMBL/GenBank/DDBJ databases">
        <authorList>
            <person name="Chen S.-C."/>
            <person name="Lai M.-C."/>
            <person name="You Y.-T."/>
        </authorList>
    </citation>
    <scope>NUCLEOTIDE SEQUENCE [LARGE SCALE GENOMIC DNA]</scope>
    <source>
        <strain evidence="6 7">P2F9704a</strain>
    </source>
</reference>
<dbReference type="Pfam" id="PF01917">
    <property type="entry name" value="Flagellin_arch-type"/>
    <property type="match status" value="1"/>
</dbReference>
<comment type="similarity">
    <text evidence="2 4">Belongs to the archaeal flagellin family.</text>
</comment>
<keyword evidence="5" id="KW-1133">Transmembrane helix</keyword>
<dbReference type="InterPro" id="IPR002774">
    <property type="entry name" value="Flagellin_arc-type"/>
</dbReference>
<evidence type="ECO:0000256" key="2">
    <source>
        <dbReference type="ARBA" id="ARBA00010256"/>
    </source>
</evidence>
<dbReference type="AlphaFoldDB" id="A0ABD4TLW7"/>
<evidence type="ECO:0000256" key="4">
    <source>
        <dbReference type="RuleBase" id="RU361282"/>
    </source>
</evidence>
<evidence type="ECO:0000313" key="6">
    <source>
        <dbReference type="EMBL" id="MCQ1539199.1"/>
    </source>
</evidence>
<evidence type="ECO:0000256" key="3">
    <source>
        <dbReference type="ARBA" id="ARBA00022440"/>
    </source>
</evidence>
<dbReference type="EMBL" id="VOTZ01000022">
    <property type="protein sequence ID" value="MCQ1539199.1"/>
    <property type="molecule type" value="Genomic_DNA"/>
</dbReference>
<comment type="function">
    <text evidence="4">Flagellin is the subunit protein which polymerizes to form the filaments of archaeal flagella.</text>
</comment>
<protein>
    <recommendedName>
        <fullName evidence="4">Flagellin</fullName>
    </recommendedName>
</protein>
<keyword evidence="7" id="KW-1185">Reference proteome</keyword>
<dbReference type="PANTHER" id="PTHR35903:SF1">
    <property type="entry name" value="FLAGELLIN B1"/>
    <property type="match status" value="1"/>
</dbReference>
<organism evidence="6 7">
    <name type="scientific">Methanocalculus taiwanensis</name>
    <dbReference type="NCBI Taxonomy" id="106207"/>
    <lineage>
        <taxon>Archaea</taxon>
        <taxon>Methanobacteriati</taxon>
        <taxon>Methanobacteriota</taxon>
        <taxon>Stenosarchaea group</taxon>
        <taxon>Methanomicrobia</taxon>
        <taxon>Methanomicrobiales</taxon>
        <taxon>Methanocalculaceae</taxon>
        <taxon>Methanocalculus</taxon>
    </lineage>
</organism>
<comment type="subcellular location">
    <subcellularLocation>
        <location evidence="1 4">Archaeal flagellum</location>
    </subcellularLocation>
</comment>
<name>A0ABD4TLW7_9EURY</name>
<keyword evidence="3 4" id="KW-0974">Archaeal flagellum</keyword>
<keyword evidence="5" id="KW-0472">Membrane</keyword>
<evidence type="ECO:0000313" key="7">
    <source>
        <dbReference type="Proteomes" id="UP001524383"/>
    </source>
</evidence>
<dbReference type="PANTHER" id="PTHR35903">
    <property type="entry name" value="FLAGELLIN B1"/>
    <property type="match status" value="1"/>
</dbReference>
<proteinExistence type="inferred from homology"/>
<keyword evidence="5" id="KW-0812">Transmembrane</keyword>
<evidence type="ECO:0000256" key="5">
    <source>
        <dbReference type="SAM" id="Phobius"/>
    </source>
</evidence>
<dbReference type="NCBIfam" id="TIGR02537">
    <property type="entry name" value="arch_flag_Nterm"/>
    <property type="match status" value="1"/>
</dbReference>
<sequence>MMIRMADEDGFSGLEAAIVLIAFVVVAAVFSFVILGSGFSSADKAKEITMDAGRSPTAVMVMGTVVGQANDLGVCLRRVVFSCGLNGEGISASGIRYTLMTNEKIYEVPASDVTLSWVSERETNAFLSEGEIVRVELELIPAAIVSGTEFMLTIAPPRGVPVNIRCRVPETLVANKYYEVGFGG</sequence>